<gene>
    <name evidence="4" type="primary">LOC108852228</name>
</gene>
<dbReference type="FunFam" id="3.40.630.30:FF:000281">
    <property type="entry name" value="Acyl-CoA N-acyltransferases (NAT) superfamily protein"/>
    <property type="match status" value="1"/>
</dbReference>
<protein>
    <submittedName>
        <fullName evidence="4">Uncharacterized protein LOC108852228</fullName>
    </submittedName>
</protein>
<dbReference type="GeneID" id="108852228"/>
<evidence type="ECO:0000313" key="3">
    <source>
        <dbReference type="Proteomes" id="UP000504610"/>
    </source>
</evidence>
<name>A0A6J0N9R6_RAPSA</name>
<proteinExistence type="predicted"/>
<dbReference type="PROSITE" id="PS51186">
    <property type="entry name" value="GNAT"/>
    <property type="match status" value="1"/>
</dbReference>
<dbReference type="AlphaFoldDB" id="A0A6J0N9R6"/>
<reference evidence="3" key="1">
    <citation type="journal article" date="2019" name="Database">
        <title>The radish genome database (RadishGD): an integrated information resource for radish genomics.</title>
        <authorList>
            <person name="Yu H.J."/>
            <person name="Baek S."/>
            <person name="Lee Y.J."/>
            <person name="Cho A."/>
            <person name="Mun J.H."/>
        </authorList>
    </citation>
    <scope>NUCLEOTIDE SEQUENCE [LARGE SCALE GENOMIC DNA]</scope>
    <source>
        <strain evidence="3">cv. WK10039</strain>
    </source>
</reference>
<dbReference type="GO" id="GO:0016747">
    <property type="term" value="F:acyltransferase activity, transferring groups other than amino-acyl groups"/>
    <property type="evidence" value="ECO:0007669"/>
    <property type="project" value="InterPro"/>
</dbReference>
<organism evidence="3 4">
    <name type="scientific">Raphanus sativus</name>
    <name type="common">Radish</name>
    <name type="synonym">Raphanus raphanistrum var. sativus</name>
    <dbReference type="NCBI Taxonomy" id="3726"/>
    <lineage>
        <taxon>Eukaryota</taxon>
        <taxon>Viridiplantae</taxon>
        <taxon>Streptophyta</taxon>
        <taxon>Embryophyta</taxon>
        <taxon>Tracheophyta</taxon>
        <taxon>Spermatophyta</taxon>
        <taxon>Magnoliopsida</taxon>
        <taxon>eudicotyledons</taxon>
        <taxon>Gunneridae</taxon>
        <taxon>Pentapetalae</taxon>
        <taxon>rosids</taxon>
        <taxon>malvids</taxon>
        <taxon>Brassicales</taxon>
        <taxon>Brassicaceae</taxon>
        <taxon>Brassiceae</taxon>
        <taxon>Raphanus</taxon>
    </lineage>
</organism>
<keyword evidence="3" id="KW-1185">Reference proteome</keyword>
<dbReference type="InterPro" id="IPR000182">
    <property type="entry name" value="GNAT_dom"/>
</dbReference>
<dbReference type="Proteomes" id="UP000504610">
    <property type="component" value="Chromosome 4"/>
</dbReference>
<dbReference type="InterPro" id="IPR016181">
    <property type="entry name" value="Acyl_CoA_acyltransferase"/>
</dbReference>
<evidence type="ECO:0000259" key="2">
    <source>
        <dbReference type="PROSITE" id="PS51186"/>
    </source>
</evidence>
<dbReference type="SUPFAM" id="SSF55729">
    <property type="entry name" value="Acyl-CoA N-acyltransferases (Nat)"/>
    <property type="match status" value="1"/>
</dbReference>
<dbReference type="PANTHER" id="PTHR46067">
    <property type="entry name" value="ACYL-COA N-ACYLTRANSFERASES (NAT) SUPERFAMILY PROTEIN"/>
    <property type="match status" value="1"/>
</dbReference>
<feature type="domain" description="N-acetyltransferase" evidence="2">
    <location>
        <begin position="37"/>
        <end position="195"/>
    </location>
</feature>
<sequence length="200" mass="22423">MPSTETNVQENSKQSSPEMEIDSCSLKAVSSSPSEKIHLRPMTLSDIDDFMVWATDINVTRFCTWEPYTSREAGIAFINNFVLPHPWLRAICLDDDRAIGSISVTPVDNIRGEIGYVIGSRYWGKGIATEAVRLVAAEIFKEKPEMERLEALVDVDNVGSQKVLEKVGFVREGVMRKFMCLKGNVRDMVMFSLLPSDSLL</sequence>
<evidence type="ECO:0000256" key="1">
    <source>
        <dbReference type="SAM" id="MobiDB-lite"/>
    </source>
</evidence>
<evidence type="ECO:0000313" key="4">
    <source>
        <dbReference type="RefSeq" id="XP_018481235.1"/>
    </source>
</evidence>
<dbReference type="OrthoDB" id="630895at2759"/>
<reference evidence="4" key="2">
    <citation type="submission" date="2025-08" db="UniProtKB">
        <authorList>
            <consortium name="RefSeq"/>
        </authorList>
    </citation>
    <scope>IDENTIFICATION</scope>
    <source>
        <tissue evidence="4">Leaf</tissue>
    </source>
</reference>
<dbReference type="PANTHER" id="PTHR46067:SF27">
    <property type="entry name" value="ACYL-COA N-ACYLTRANSFERASES (NAT) SUPERFAMILY PROTEIN"/>
    <property type="match status" value="1"/>
</dbReference>
<dbReference type="RefSeq" id="XP_018481235.1">
    <property type="nucleotide sequence ID" value="XM_018625733.2"/>
</dbReference>
<accession>A0A6J0N9R6</accession>
<feature type="compositionally biased region" description="Polar residues" evidence="1">
    <location>
        <begin position="1"/>
        <end position="17"/>
    </location>
</feature>
<feature type="region of interest" description="Disordered" evidence="1">
    <location>
        <begin position="1"/>
        <end position="20"/>
    </location>
</feature>
<dbReference type="KEGG" id="rsz:108852228"/>
<dbReference type="Gene3D" id="3.40.630.30">
    <property type="match status" value="1"/>
</dbReference>
<dbReference type="Pfam" id="PF13302">
    <property type="entry name" value="Acetyltransf_3"/>
    <property type="match status" value="1"/>
</dbReference>